<comment type="function">
    <text evidence="6">Specifically methylates the N4 position of cytidine in position 1402 (C1402) of 16S rRNA.</text>
</comment>
<protein>
    <recommendedName>
        <fullName evidence="6">Ribosomal RNA small subunit methyltransferase H</fullName>
        <ecNumber evidence="6">2.1.1.199</ecNumber>
    </recommendedName>
    <alternativeName>
        <fullName evidence="6">16S rRNA m(4)C1402 methyltransferase</fullName>
    </alternativeName>
    <alternativeName>
        <fullName evidence="6">rRNA (cytosine-N(4)-)-methyltransferase RsmH</fullName>
    </alternativeName>
</protein>
<dbReference type="PIRSF" id="PIRSF004486">
    <property type="entry name" value="MraW"/>
    <property type="match status" value="1"/>
</dbReference>
<dbReference type="SUPFAM" id="SSF53335">
    <property type="entry name" value="S-adenosyl-L-methionine-dependent methyltransferases"/>
    <property type="match status" value="1"/>
</dbReference>
<dbReference type="InterPro" id="IPR023397">
    <property type="entry name" value="SAM-dep_MeTrfase_MraW_recog"/>
</dbReference>
<sequence>MNNMKFEHIPVLATDTIKNLNIKKDGVYVDLTLGKGGHSKMILENLSDKGRLIAIDQDKEAIEAAKENLKDFSNVTFINSNFEKFEEVLANLGLDLIDGALMDIGVSSYQIDNAERGFSYMKDGPLDMRMNQDNELTAEIVVNEYSQDELERIFFEYGEERFSKSVARNIIKQRSEGRIDSTIKLRDIIRKSIKSNETHPEKRVFQALRIEVNRELEVLENTIETVVDHLKVGGRIAIISFHSLEDRIVKNKFKDLATACICPPELPVCVCNHKAKIKVITRKPITATMKELKMNSRSKPAKLRVGERI</sequence>
<proteinExistence type="inferred from homology"/>
<reference evidence="8" key="1">
    <citation type="submission" date="2016-01" db="EMBL/GenBank/DDBJ databases">
        <authorList>
            <person name="Mitreva M."/>
            <person name="Pepin K.H."/>
            <person name="Mihindukulasuriya K.A."/>
            <person name="Fulton R."/>
            <person name="Fronick C."/>
            <person name="O'Laughlin M."/>
            <person name="Miner T."/>
            <person name="Herter B."/>
            <person name="Rosa B.A."/>
            <person name="Cordes M."/>
            <person name="Tomlinson C."/>
            <person name="Wollam A."/>
            <person name="Palsikar V.B."/>
            <person name="Mardis E.R."/>
            <person name="Wilson R.K."/>
        </authorList>
    </citation>
    <scope>NUCLEOTIDE SEQUENCE [LARGE SCALE GENOMIC DNA]</scope>
    <source>
        <strain evidence="8">MJR8151</strain>
    </source>
</reference>
<keyword evidence="8" id="KW-1185">Reference proteome</keyword>
<dbReference type="EMBL" id="LRPM01000101">
    <property type="protein sequence ID" value="KWZ76030.1"/>
    <property type="molecule type" value="Genomic_DNA"/>
</dbReference>
<evidence type="ECO:0000313" key="7">
    <source>
        <dbReference type="EMBL" id="KWZ76030.1"/>
    </source>
</evidence>
<feature type="binding site" evidence="6">
    <location>
        <position position="82"/>
    </location>
    <ligand>
        <name>S-adenosyl-L-methionine</name>
        <dbReference type="ChEBI" id="CHEBI:59789"/>
    </ligand>
</feature>
<name>A0A133K909_9FIRM</name>
<keyword evidence="6" id="KW-0963">Cytoplasm</keyword>
<dbReference type="PANTHER" id="PTHR11265">
    <property type="entry name" value="S-ADENOSYL-METHYLTRANSFERASE MRAW"/>
    <property type="match status" value="1"/>
</dbReference>
<feature type="binding site" evidence="6">
    <location>
        <position position="56"/>
    </location>
    <ligand>
        <name>S-adenosyl-L-methionine</name>
        <dbReference type="ChEBI" id="CHEBI:59789"/>
    </ligand>
</feature>
<keyword evidence="4 6" id="KW-0808">Transferase</keyword>
<dbReference type="InterPro" id="IPR002903">
    <property type="entry name" value="RsmH"/>
</dbReference>
<evidence type="ECO:0000256" key="3">
    <source>
        <dbReference type="ARBA" id="ARBA00022603"/>
    </source>
</evidence>
<dbReference type="InterPro" id="IPR029063">
    <property type="entry name" value="SAM-dependent_MTases_sf"/>
</dbReference>
<keyword evidence="2 6" id="KW-0698">rRNA processing</keyword>
<comment type="similarity">
    <text evidence="1 6">Belongs to the methyltransferase superfamily. RsmH family.</text>
</comment>
<dbReference type="Gene3D" id="3.40.50.150">
    <property type="entry name" value="Vaccinia Virus protein VP39"/>
    <property type="match status" value="1"/>
</dbReference>
<feature type="binding site" evidence="6">
    <location>
        <position position="103"/>
    </location>
    <ligand>
        <name>S-adenosyl-L-methionine</name>
        <dbReference type="ChEBI" id="CHEBI:59789"/>
    </ligand>
</feature>
<dbReference type="AlphaFoldDB" id="A0A133K909"/>
<dbReference type="GO" id="GO:0071424">
    <property type="term" value="F:rRNA (cytosine-N4-)-methyltransferase activity"/>
    <property type="evidence" value="ECO:0007669"/>
    <property type="project" value="UniProtKB-UniRule"/>
</dbReference>
<dbReference type="PATRIC" id="fig|33036.3.peg.1884"/>
<dbReference type="HAMAP" id="MF_01007">
    <property type="entry name" value="16SrRNA_methyltr_H"/>
    <property type="match status" value="1"/>
</dbReference>
<organism evidence="7 8">
    <name type="scientific">Anaerococcus tetradius</name>
    <dbReference type="NCBI Taxonomy" id="33036"/>
    <lineage>
        <taxon>Bacteria</taxon>
        <taxon>Bacillati</taxon>
        <taxon>Bacillota</taxon>
        <taxon>Tissierellia</taxon>
        <taxon>Tissierellales</taxon>
        <taxon>Peptoniphilaceae</taxon>
        <taxon>Anaerococcus</taxon>
    </lineage>
</organism>
<comment type="subcellular location">
    <subcellularLocation>
        <location evidence="6">Cytoplasm</location>
    </subcellularLocation>
</comment>
<keyword evidence="3 6" id="KW-0489">Methyltransferase</keyword>
<keyword evidence="5 6" id="KW-0949">S-adenosyl-L-methionine</keyword>
<dbReference type="NCBIfam" id="TIGR00006">
    <property type="entry name" value="16S rRNA (cytosine(1402)-N(4))-methyltransferase RsmH"/>
    <property type="match status" value="1"/>
</dbReference>
<accession>A0A133K909</accession>
<dbReference type="GO" id="GO:0005737">
    <property type="term" value="C:cytoplasm"/>
    <property type="evidence" value="ECO:0007669"/>
    <property type="project" value="UniProtKB-SubCell"/>
</dbReference>
<evidence type="ECO:0000256" key="4">
    <source>
        <dbReference type="ARBA" id="ARBA00022679"/>
    </source>
</evidence>
<evidence type="ECO:0000256" key="1">
    <source>
        <dbReference type="ARBA" id="ARBA00010396"/>
    </source>
</evidence>
<dbReference type="STRING" id="33036.HMPREF3200_01904"/>
<dbReference type="Pfam" id="PF01795">
    <property type="entry name" value="Methyltransf_5"/>
    <property type="match status" value="1"/>
</dbReference>
<dbReference type="EC" id="2.1.1.199" evidence="6"/>
<dbReference type="GO" id="GO:0070475">
    <property type="term" value="P:rRNA base methylation"/>
    <property type="evidence" value="ECO:0007669"/>
    <property type="project" value="UniProtKB-UniRule"/>
</dbReference>
<feature type="binding site" evidence="6">
    <location>
        <position position="110"/>
    </location>
    <ligand>
        <name>S-adenosyl-L-methionine</name>
        <dbReference type="ChEBI" id="CHEBI:59789"/>
    </ligand>
</feature>
<evidence type="ECO:0000256" key="2">
    <source>
        <dbReference type="ARBA" id="ARBA00022552"/>
    </source>
</evidence>
<comment type="catalytic activity">
    <reaction evidence="6">
        <text>cytidine(1402) in 16S rRNA + S-adenosyl-L-methionine = N(4)-methylcytidine(1402) in 16S rRNA + S-adenosyl-L-homocysteine + H(+)</text>
        <dbReference type="Rhea" id="RHEA:42928"/>
        <dbReference type="Rhea" id="RHEA-COMP:10286"/>
        <dbReference type="Rhea" id="RHEA-COMP:10287"/>
        <dbReference type="ChEBI" id="CHEBI:15378"/>
        <dbReference type="ChEBI" id="CHEBI:57856"/>
        <dbReference type="ChEBI" id="CHEBI:59789"/>
        <dbReference type="ChEBI" id="CHEBI:74506"/>
        <dbReference type="ChEBI" id="CHEBI:82748"/>
        <dbReference type="EC" id="2.1.1.199"/>
    </reaction>
</comment>
<gene>
    <name evidence="6" type="primary">rsmH</name>
    <name evidence="7" type="ORF">HMPREF3200_01904</name>
</gene>
<evidence type="ECO:0000313" key="8">
    <source>
        <dbReference type="Proteomes" id="UP000070383"/>
    </source>
</evidence>
<comment type="caution">
    <text evidence="7">The sequence shown here is derived from an EMBL/GenBank/DDBJ whole genome shotgun (WGS) entry which is preliminary data.</text>
</comment>
<feature type="binding site" evidence="6">
    <location>
        <begin position="36"/>
        <end position="38"/>
    </location>
    <ligand>
        <name>S-adenosyl-L-methionine</name>
        <dbReference type="ChEBI" id="CHEBI:59789"/>
    </ligand>
</feature>
<dbReference type="PANTHER" id="PTHR11265:SF0">
    <property type="entry name" value="12S RRNA N4-METHYLCYTIDINE METHYLTRANSFERASE"/>
    <property type="match status" value="1"/>
</dbReference>
<dbReference type="Gene3D" id="1.10.150.170">
    <property type="entry name" value="Putative methyltransferase TM0872, insert domain"/>
    <property type="match status" value="1"/>
</dbReference>
<dbReference type="Proteomes" id="UP000070383">
    <property type="component" value="Unassembled WGS sequence"/>
</dbReference>
<evidence type="ECO:0000256" key="5">
    <source>
        <dbReference type="ARBA" id="ARBA00022691"/>
    </source>
</evidence>
<dbReference type="SUPFAM" id="SSF81799">
    <property type="entry name" value="Putative methyltransferase TM0872, insert domain"/>
    <property type="match status" value="1"/>
</dbReference>
<evidence type="ECO:0000256" key="6">
    <source>
        <dbReference type="HAMAP-Rule" id="MF_01007"/>
    </source>
</evidence>